<dbReference type="InterPro" id="IPR006680">
    <property type="entry name" value="Amidohydro-rel"/>
</dbReference>
<dbReference type="GO" id="GO:0005737">
    <property type="term" value="C:cytoplasm"/>
    <property type="evidence" value="ECO:0007669"/>
    <property type="project" value="TreeGrafter"/>
</dbReference>
<accession>A0A402CQN2</accession>
<keyword evidence="1" id="KW-0378">Hydrolase</keyword>
<protein>
    <submittedName>
        <fullName evidence="1">4-hydroxyphenyl-beta-ketoacyl-CoA hydrolase</fullName>
    </submittedName>
</protein>
<dbReference type="PANTHER" id="PTHR21240:SF28">
    <property type="entry name" value="ISO-OROTATE DECARBOXYLASE (EUROFUNG)"/>
    <property type="match status" value="1"/>
</dbReference>
<dbReference type="GO" id="GO:0016831">
    <property type="term" value="F:carboxy-lyase activity"/>
    <property type="evidence" value="ECO:0007669"/>
    <property type="project" value="InterPro"/>
</dbReference>
<dbReference type="Proteomes" id="UP000287394">
    <property type="component" value="Chromosome"/>
</dbReference>
<dbReference type="GO" id="GO:0016787">
    <property type="term" value="F:hydrolase activity"/>
    <property type="evidence" value="ECO:0007669"/>
    <property type="project" value="UniProtKB-KW"/>
</dbReference>
<dbReference type="InterPro" id="IPR032466">
    <property type="entry name" value="Metal_Hydrolase"/>
</dbReference>
<organism evidence="1 2">
    <name type="scientific">Capsulimonas corticalis</name>
    <dbReference type="NCBI Taxonomy" id="2219043"/>
    <lineage>
        <taxon>Bacteria</taxon>
        <taxon>Bacillati</taxon>
        <taxon>Armatimonadota</taxon>
        <taxon>Armatimonadia</taxon>
        <taxon>Capsulimonadales</taxon>
        <taxon>Capsulimonadaceae</taxon>
        <taxon>Capsulimonas</taxon>
    </lineage>
</organism>
<dbReference type="PANTHER" id="PTHR21240">
    <property type="entry name" value="2-AMINO-3-CARBOXYLMUCONATE-6-SEMIALDEHYDE DECARBOXYLASE"/>
    <property type="match status" value="1"/>
</dbReference>
<dbReference type="SUPFAM" id="SSF51556">
    <property type="entry name" value="Metallo-dependent hydrolases"/>
    <property type="match status" value="1"/>
</dbReference>
<dbReference type="GO" id="GO:0019748">
    <property type="term" value="P:secondary metabolic process"/>
    <property type="evidence" value="ECO:0007669"/>
    <property type="project" value="TreeGrafter"/>
</dbReference>
<dbReference type="AlphaFoldDB" id="A0A402CQN2"/>
<dbReference type="EMBL" id="AP025739">
    <property type="protein sequence ID" value="BDI32670.1"/>
    <property type="molecule type" value="Genomic_DNA"/>
</dbReference>
<dbReference type="Pfam" id="PF04909">
    <property type="entry name" value="Amidohydro_2"/>
    <property type="match status" value="1"/>
</dbReference>
<dbReference type="Gene3D" id="3.20.20.140">
    <property type="entry name" value="Metal-dependent hydrolases"/>
    <property type="match status" value="1"/>
</dbReference>
<sequence length="303" mass="33713">MIIDFHCHITTPGSKLPDPDGPYYRSIGPLTPAAKMVASWTQDAVDSMAERWRTAGALKTYRNMGPIIYTEMSRRMISTDASSLLGEMAGNGVSKSIVVAMDPFVPTEEILQACALVHGLLIPFGSVDNSRPDYLDRFAHLLEQPIAGIKFHSDLQELPIDSPKLFAMMAQLDASPRRSLPVYLHTGNFPIYRPSDTPWEKALPKLLDKFPNITFVCGHSGWDAPRAALRAALNHPNLYLETSWQPPRLIRRLCDKLGPERLLLGSDFPLFSQARAIKNARTALTDAEFAIVSCDNAMRLLRL</sequence>
<dbReference type="RefSeq" id="WP_165863930.1">
    <property type="nucleotide sequence ID" value="NZ_AP025739.1"/>
</dbReference>
<reference evidence="1 2" key="1">
    <citation type="journal article" date="2019" name="Int. J. Syst. Evol. Microbiol.">
        <title>Capsulimonas corticalis gen. nov., sp. nov., an aerobic capsulated bacterium, of a novel bacterial order, Capsulimonadales ord. nov., of the class Armatimonadia of the phylum Armatimonadetes.</title>
        <authorList>
            <person name="Li J."/>
            <person name="Kudo C."/>
            <person name="Tonouchi A."/>
        </authorList>
    </citation>
    <scope>NUCLEOTIDE SEQUENCE [LARGE SCALE GENOMIC DNA]</scope>
    <source>
        <strain evidence="1 2">AX-7</strain>
    </source>
</reference>
<gene>
    <name evidence="1" type="ORF">CCAX7_47210</name>
</gene>
<proteinExistence type="predicted"/>
<dbReference type="KEGG" id="ccot:CCAX7_47210"/>
<name>A0A402CQN2_9BACT</name>
<dbReference type="InterPro" id="IPR032465">
    <property type="entry name" value="ACMSD"/>
</dbReference>
<evidence type="ECO:0000313" key="2">
    <source>
        <dbReference type="Proteomes" id="UP000287394"/>
    </source>
</evidence>
<evidence type="ECO:0000313" key="1">
    <source>
        <dbReference type="EMBL" id="BDI32670.1"/>
    </source>
</evidence>
<keyword evidence="2" id="KW-1185">Reference proteome</keyword>